<dbReference type="PANTHER" id="PTHR33164:SF101">
    <property type="entry name" value="TRANSCRIPTIONAL REPRESSOR MPRA"/>
    <property type="match status" value="1"/>
</dbReference>
<accession>A0A1H4CIN0</accession>
<proteinExistence type="predicted"/>
<organism evidence="2 3">
    <name type="scientific">Chitinophaga terrae</name>
    <name type="common">ex Kim and Jung 2007</name>
    <dbReference type="NCBI Taxonomy" id="408074"/>
    <lineage>
        <taxon>Bacteria</taxon>
        <taxon>Pseudomonadati</taxon>
        <taxon>Bacteroidota</taxon>
        <taxon>Chitinophagia</taxon>
        <taxon>Chitinophagales</taxon>
        <taxon>Chitinophagaceae</taxon>
        <taxon>Chitinophaga</taxon>
    </lineage>
</organism>
<dbReference type="SUPFAM" id="SSF46785">
    <property type="entry name" value="Winged helix' DNA-binding domain"/>
    <property type="match status" value="1"/>
</dbReference>
<sequence>MNKLQIEELPLRRQLALNLVKTFNWVTEHWQRFFEAYGLTSQQYNVLKIIAEAERPLSTSEILNKMVEKSAGVSRLVDRLVIKNLVEKKINASDKRLIDVSLTPTGTALLYEIAENLEKVDEVYAVLDEEEAETLNRLLAKICQ</sequence>
<keyword evidence="2" id="KW-0238">DNA-binding</keyword>
<protein>
    <submittedName>
        <fullName evidence="2">DNA-binding transcriptional regulator, MarR family</fullName>
    </submittedName>
</protein>
<evidence type="ECO:0000313" key="2">
    <source>
        <dbReference type="EMBL" id="SEA60265.1"/>
    </source>
</evidence>
<dbReference type="InterPro" id="IPR036388">
    <property type="entry name" value="WH-like_DNA-bd_sf"/>
</dbReference>
<dbReference type="PROSITE" id="PS50995">
    <property type="entry name" value="HTH_MARR_2"/>
    <property type="match status" value="1"/>
</dbReference>
<dbReference type="OrthoDB" id="763883at2"/>
<reference evidence="3" key="1">
    <citation type="submission" date="2016-10" db="EMBL/GenBank/DDBJ databases">
        <authorList>
            <person name="Varghese N."/>
            <person name="Submissions S."/>
        </authorList>
    </citation>
    <scope>NUCLEOTIDE SEQUENCE [LARGE SCALE GENOMIC DNA]</scope>
    <source>
        <strain evidence="3">DSM 23920</strain>
    </source>
</reference>
<dbReference type="AlphaFoldDB" id="A0A1H4CIN0"/>
<dbReference type="SMART" id="SM00347">
    <property type="entry name" value="HTH_MARR"/>
    <property type="match status" value="1"/>
</dbReference>
<dbReference type="PRINTS" id="PR00598">
    <property type="entry name" value="HTHMARR"/>
</dbReference>
<dbReference type="GO" id="GO:0006950">
    <property type="term" value="P:response to stress"/>
    <property type="evidence" value="ECO:0007669"/>
    <property type="project" value="TreeGrafter"/>
</dbReference>
<dbReference type="PANTHER" id="PTHR33164">
    <property type="entry name" value="TRANSCRIPTIONAL REGULATOR, MARR FAMILY"/>
    <property type="match status" value="1"/>
</dbReference>
<dbReference type="GO" id="GO:0003677">
    <property type="term" value="F:DNA binding"/>
    <property type="evidence" value="ECO:0007669"/>
    <property type="project" value="UniProtKB-KW"/>
</dbReference>
<dbReference type="GO" id="GO:0003700">
    <property type="term" value="F:DNA-binding transcription factor activity"/>
    <property type="evidence" value="ECO:0007669"/>
    <property type="project" value="InterPro"/>
</dbReference>
<dbReference type="STRING" id="408074.SAMN05660909_02664"/>
<dbReference type="RefSeq" id="WP_089762317.1">
    <property type="nucleotide sequence ID" value="NZ_BKAT01000007.1"/>
</dbReference>
<name>A0A1H4CIN0_9BACT</name>
<dbReference type="Pfam" id="PF12802">
    <property type="entry name" value="MarR_2"/>
    <property type="match status" value="1"/>
</dbReference>
<evidence type="ECO:0000313" key="3">
    <source>
        <dbReference type="Proteomes" id="UP000199656"/>
    </source>
</evidence>
<dbReference type="InterPro" id="IPR000835">
    <property type="entry name" value="HTH_MarR-typ"/>
</dbReference>
<dbReference type="InterPro" id="IPR036390">
    <property type="entry name" value="WH_DNA-bd_sf"/>
</dbReference>
<gene>
    <name evidence="2" type="ORF">SAMN05660909_02664</name>
</gene>
<dbReference type="Proteomes" id="UP000199656">
    <property type="component" value="Unassembled WGS sequence"/>
</dbReference>
<dbReference type="InterPro" id="IPR039422">
    <property type="entry name" value="MarR/SlyA-like"/>
</dbReference>
<feature type="domain" description="HTH marR-type" evidence="1">
    <location>
        <begin position="12"/>
        <end position="144"/>
    </location>
</feature>
<dbReference type="EMBL" id="FNRL01000010">
    <property type="protein sequence ID" value="SEA60265.1"/>
    <property type="molecule type" value="Genomic_DNA"/>
</dbReference>
<keyword evidence="3" id="KW-1185">Reference proteome</keyword>
<evidence type="ECO:0000259" key="1">
    <source>
        <dbReference type="PROSITE" id="PS50995"/>
    </source>
</evidence>
<dbReference type="Gene3D" id="1.10.10.10">
    <property type="entry name" value="Winged helix-like DNA-binding domain superfamily/Winged helix DNA-binding domain"/>
    <property type="match status" value="1"/>
</dbReference>